<name>A0A139IAK0_9PEZI</name>
<feature type="compositionally biased region" description="Polar residues" evidence="1">
    <location>
        <begin position="135"/>
        <end position="148"/>
    </location>
</feature>
<keyword evidence="3" id="KW-1185">Reference proteome</keyword>
<feature type="region of interest" description="Disordered" evidence="1">
    <location>
        <begin position="105"/>
        <end position="159"/>
    </location>
</feature>
<dbReference type="AlphaFoldDB" id="A0A139IAK0"/>
<feature type="compositionally biased region" description="Acidic residues" evidence="1">
    <location>
        <begin position="150"/>
        <end position="159"/>
    </location>
</feature>
<evidence type="ECO:0000313" key="3">
    <source>
        <dbReference type="Proteomes" id="UP000073492"/>
    </source>
</evidence>
<protein>
    <submittedName>
        <fullName evidence="2">Uncharacterized protein</fullName>
    </submittedName>
</protein>
<organism evidence="2 3">
    <name type="scientific">Pseudocercospora musae</name>
    <dbReference type="NCBI Taxonomy" id="113226"/>
    <lineage>
        <taxon>Eukaryota</taxon>
        <taxon>Fungi</taxon>
        <taxon>Dikarya</taxon>
        <taxon>Ascomycota</taxon>
        <taxon>Pezizomycotina</taxon>
        <taxon>Dothideomycetes</taxon>
        <taxon>Dothideomycetidae</taxon>
        <taxon>Mycosphaerellales</taxon>
        <taxon>Mycosphaerellaceae</taxon>
        <taxon>Pseudocercospora</taxon>
    </lineage>
</organism>
<sequence>MPATMAAPLEFLDLVGADNLDLLGNYEPGIGHMICISSLPLQLQSSEACKSDINCLSSDWTKNTIPSSTRSALSATCPGQRHSFASKIKGKSRIPPQCILPQPNSIHKTSIVPNKTGVRHDLRRRRSPQKDRSYYHSTPQKSSLPKPNSQDEESIDLVF</sequence>
<evidence type="ECO:0000313" key="2">
    <source>
        <dbReference type="EMBL" id="KXT11754.1"/>
    </source>
</evidence>
<accession>A0A139IAK0</accession>
<evidence type="ECO:0000256" key="1">
    <source>
        <dbReference type="SAM" id="MobiDB-lite"/>
    </source>
</evidence>
<reference evidence="2 3" key="1">
    <citation type="submission" date="2015-07" db="EMBL/GenBank/DDBJ databases">
        <title>Comparative genomics of the Sigatoka disease complex on banana suggests a link between parallel evolutionary changes in Pseudocercospora fijiensis and Pseudocercospora eumusae and increased virulence on the banana host.</title>
        <authorList>
            <person name="Chang T.-C."/>
            <person name="Salvucci A."/>
            <person name="Crous P.W."/>
            <person name="Stergiopoulos I."/>
        </authorList>
    </citation>
    <scope>NUCLEOTIDE SEQUENCE [LARGE SCALE GENOMIC DNA]</scope>
    <source>
        <strain evidence="2 3">CBS 116634</strain>
    </source>
</reference>
<proteinExistence type="predicted"/>
<dbReference type="Proteomes" id="UP000073492">
    <property type="component" value="Unassembled WGS sequence"/>
</dbReference>
<comment type="caution">
    <text evidence="2">The sequence shown here is derived from an EMBL/GenBank/DDBJ whole genome shotgun (WGS) entry which is preliminary data.</text>
</comment>
<dbReference type="EMBL" id="LFZO01000183">
    <property type="protein sequence ID" value="KXT11754.1"/>
    <property type="molecule type" value="Genomic_DNA"/>
</dbReference>
<gene>
    <name evidence="2" type="ORF">AC579_1651</name>
</gene>